<evidence type="ECO:0000313" key="3">
    <source>
        <dbReference type="Proteomes" id="UP000054144"/>
    </source>
</evidence>
<name>A0A0D6ZZ28_9AGAR</name>
<reference evidence="2 3" key="1">
    <citation type="journal article" date="2015" name="Fungal Genet. Biol.">
        <title>Evolution of novel wood decay mechanisms in Agaricales revealed by the genome sequences of Fistulina hepatica and Cylindrobasidium torrendii.</title>
        <authorList>
            <person name="Floudas D."/>
            <person name="Held B.W."/>
            <person name="Riley R."/>
            <person name="Nagy L.G."/>
            <person name="Koehler G."/>
            <person name="Ransdell A.S."/>
            <person name="Younus H."/>
            <person name="Chow J."/>
            <person name="Chiniquy J."/>
            <person name="Lipzen A."/>
            <person name="Tritt A."/>
            <person name="Sun H."/>
            <person name="Haridas S."/>
            <person name="LaButti K."/>
            <person name="Ohm R.A."/>
            <person name="Kues U."/>
            <person name="Blanchette R.A."/>
            <person name="Grigoriev I.V."/>
            <person name="Minto R.E."/>
            <person name="Hibbett D.S."/>
        </authorList>
    </citation>
    <scope>NUCLEOTIDE SEQUENCE [LARGE SCALE GENOMIC DNA]</scope>
    <source>
        <strain evidence="2 3">ATCC 64428</strain>
    </source>
</reference>
<evidence type="ECO:0000313" key="2">
    <source>
        <dbReference type="EMBL" id="KIY43067.1"/>
    </source>
</evidence>
<keyword evidence="1" id="KW-0472">Membrane</keyword>
<dbReference type="AlphaFoldDB" id="A0A0D6ZZ28"/>
<accession>A0A0D6ZZ28</accession>
<dbReference type="Proteomes" id="UP000054144">
    <property type="component" value="Unassembled WGS sequence"/>
</dbReference>
<protein>
    <submittedName>
        <fullName evidence="2">Uncharacterized protein</fullName>
    </submittedName>
</protein>
<keyword evidence="1" id="KW-0812">Transmembrane</keyword>
<keyword evidence="1" id="KW-1133">Transmembrane helix</keyword>
<organism evidence="2 3">
    <name type="scientific">Fistulina hepatica ATCC 64428</name>
    <dbReference type="NCBI Taxonomy" id="1128425"/>
    <lineage>
        <taxon>Eukaryota</taxon>
        <taxon>Fungi</taxon>
        <taxon>Dikarya</taxon>
        <taxon>Basidiomycota</taxon>
        <taxon>Agaricomycotina</taxon>
        <taxon>Agaricomycetes</taxon>
        <taxon>Agaricomycetidae</taxon>
        <taxon>Agaricales</taxon>
        <taxon>Fistulinaceae</taxon>
        <taxon>Fistulina</taxon>
    </lineage>
</organism>
<keyword evidence="3" id="KW-1185">Reference proteome</keyword>
<sequence length="226" mass="25022">MGETDAAQQGGVENSIIDGCDVDVDGQSLTGWRGESKFTVSNTVQAVLSNRDEVDVGWTYECDFEESGMLITWRCLWDGRERARTGNGDIIILSVGSKVADAIGDGHEEDIDSGFWVWVSKWHPEQGHGGGEWRVYCGYRAVRTGRDHGFMDLDNHDCRLSKDMVALRRHNERQGEVPSTLQRKITVLWTITILVTQVFALNVSAWLAKAIAGEVKRSGGPPLLVS</sequence>
<evidence type="ECO:0000256" key="1">
    <source>
        <dbReference type="SAM" id="Phobius"/>
    </source>
</evidence>
<feature type="transmembrane region" description="Helical" evidence="1">
    <location>
        <begin position="187"/>
        <end position="208"/>
    </location>
</feature>
<gene>
    <name evidence="2" type="ORF">FISHEDRAFT_62963</name>
</gene>
<proteinExistence type="predicted"/>
<dbReference type="EMBL" id="KN882121">
    <property type="protein sequence ID" value="KIY43067.1"/>
    <property type="molecule type" value="Genomic_DNA"/>
</dbReference>